<reference evidence="2 3" key="1">
    <citation type="submission" date="2024-04" db="EMBL/GenBank/DDBJ databases">
        <title>Draft genome sequence of Halopseudomonas sabulinigri NBRC 116187.</title>
        <authorList>
            <person name="Miyakawa T."/>
            <person name="Kusuya Y."/>
            <person name="Miura T."/>
        </authorList>
    </citation>
    <scope>NUCLEOTIDE SEQUENCE [LARGE SCALE GENOMIC DNA]</scope>
    <source>
        <strain evidence="2 3">4NH20-0042</strain>
    </source>
</reference>
<name>A0ABP9ZSX1_9GAMM</name>
<keyword evidence="1" id="KW-1133">Transmembrane helix</keyword>
<dbReference type="Proteomes" id="UP001486808">
    <property type="component" value="Unassembled WGS sequence"/>
</dbReference>
<organism evidence="2 3">
    <name type="scientific">Halopseudomonas sabulinigri</name>
    <dbReference type="NCBI Taxonomy" id="472181"/>
    <lineage>
        <taxon>Bacteria</taxon>
        <taxon>Pseudomonadati</taxon>
        <taxon>Pseudomonadota</taxon>
        <taxon>Gammaproteobacteria</taxon>
        <taxon>Pseudomonadales</taxon>
        <taxon>Pseudomonadaceae</taxon>
        <taxon>Halopseudomonas</taxon>
    </lineage>
</organism>
<comment type="caution">
    <text evidence="2">The sequence shown here is derived from an EMBL/GenBank/DDBJ whole genome shotgun (WGS) entry which is preliminary data.</text>
</comment>
<evidence type="ECO:0000313" key="3">
    <source>
        <dbReference type="Proteomes" id="UP001486808"/>
    </source>
</evidence>
<dbReference type="EMBL" id="BAABWD010000003">
    <property type="protein sequence ID" value="GAA6132544.1"/>
    <property type="molecule type" value="Genomic_DNA"/>
</dbReference>
<sequence length="120" mass="13560">MIAYASCMAHSNPHWGELFTLVVPATLALFGILCSLSAWPGIKAACDIIDHWYSKRSSLLQCDSVFGEAYDEFPLFSDWDSSFTGQRKALAFSKRSPWLFCGFWVFLGLFALWIQLPLPE</sequence>
<proteinExistence type="predicted"/>
<evidence type="ECO:0000256" key="1">
    <source>
        <dbReference type="SAM" id="Phobius"/>
    </source>
</evidence>
<accession>A0ABP9ZSX1</accession>
<keyword evidence="1" id="KW-0472">Membrane</keyword>
<feature type="transmembrane region" description="Helical" evidence="1">
    <location>
        <begin position="18"/>
        <end position="39"/>
    </location>
</feature>
<feature type="transmembrane region" description="Helical" evidence="1">
    <location>
        <begin position="97"/>
        <end position="116"/>
    </location>
</feature>
<keyword evidence="1" id="KW-0812">Transmembrane</keyword>
<protein>
    <submittedName>
        <fullName evidence="2">Uncharacterized protein</fullName>
    </submittedName>
</protein>
<evidence type="ECO:0000313" key="2">
    <source>
        <dbReference type="EMBL" id="GAA6132544.1"/>
    </source>
</evidence>
<keyword evidence="3" id="KW-1185">Reference proteome</keyword>
<gene>
    <name evidence="2" type="ORF">NBRC116187_29040</name>
</gene>